<sequence length="592" mass="65998">MQECGFIDENYQIPLGDEIIICQNPCDDEFIVANSIKLKAQVYAPEINFYLKNSLDSALEKAKSISALYEARIIGFDESKQSEREKIIENKILIVANDDISVLKELLIQNDFKVISLKNDEIKALYGEVGSLIALIEQNGDKYELECDFALIKNGREDMLIQSGSLEIEALNNDEILSFLRKNYPTYHYKINLIYDESICQYHQRREQICSACANVCPSVAILKNDEQKELVFNQIDCIDCGLCVGVCPSGALSLANMPTSALSGIARLYKDKIILLLNEILIDENFSAKFRPFWQELGKIEPFNAKSSYGLKKEPLGDHLTDIALKSGVLPLALNTGALDYVHYLILAQNSGAQIVLYEPNISQISLSNIKIINEIYQKIFGEDAVLIATNKRELEQNLNKAHKIKDSMLLVDDYDMPKREIFASRLAKIIKNNDFGQINSDEIVRYASISIDENICTLCSACVGACNVNALIADSSDNSIKFNASLCTACGYCIASCAESGAIAMKRGKIALNPSFFNYKILAKDELFKCVECGKEFATKKAVEKIIGLMSAQFSGDEFKLKSLRCCADCKAKLMLQAQINASKDGNFYE</sequence>
<proteinExistence type="predicted"/>
<evidence type="ECO:0000313" key="6">
    <source>
        <dbReference type="EMBL" id="QLI04970.1"/>
    </source>
</evidence>
<dbReference type="PROSITE" id="PS51379">
    <property type="entry name" value="4FE4S_FER_2"/>
    <property type="match status" value="3"/>
</dbReference>
<evidence type="ECO:0000259" key="5">
    <source>
        <dbReference type="PROSITE" id="PS51379"/>
    </source>
</evidence>
<evidence type="ECO:0000256" key="3">
    <source>
        <dbReference type="ARBA" id="ARBA00023004"/>
    </source>
</evidence>
<feature type="domain" description="4Fe-4S ferredoxin-type" evidence="5">
    <location>
        <begin position="480"/>
        <end position="510"/>
    </location>
</feature>
<dbReference type="Gene3D" id="3.30.70.20">
    <property type="match status" value="2"/>
</dbReference>
<evidence type="ECO:0000256" key="2">
    <source>
        <dbReference type="ARBA" id="ARBA00022723"/>
    </source>
</evidence>
<gene>
    <name evidence="6" type="ORF">CINF_0441</name>
</gene>
<dbReference type="Pfam" id="PF12838">
    <property type="entry name" value="Fer4_7"/>
    <property type="match status" value="1"/>
</dbReference>
<accession>A0A7H9CFT8</accession>
<feature type="domain" description="4Fe-4S ferredoxin-type" evidence="5">
    <location>
        <begin position="229"/>
        <end position="258"/>
    </location>
</feature>
<dbReference type="PANTHER" id="PTHR43687">
    <property type="entry name" value="ADENYLYLSULFATE REDUCTASE, BETA SUBUNIT"/>
    <property type="match status" value="1"/>
</dbReference>
<dbReference type="PROSITE" id="PS00198">
    <property type="entry name" value="4FE4S_FER_1"/>
    <property type="match status" value="1"/>
</dbReference>
<evidence type="ECO:0000313" key="7">
    <source>
        <dbReference type="Proteomes" id="UP000509414"/>
    </source>
</evidence>
<dbReference type="GO" id="GO:0046872">
    <property type="term" value="F:metal ion binding"/>
    <property type="evidence" value="ECO:0007669"/>
    <property type="project" value="UniProtKB-KW"/>
</dbReference>
<dbReference type="InterPro" id="IPR050572">
    <property type="entry name" value="Fe-S_Ferredoxin"/>
</dbReference>
<dbReference type="SUPFAM" id="SSF54862">
    <property type="entry name" value="4Fe-4S ferredoxins"/>
    <property type="match status" value="2"/>
</dbReference>
<evidence type="ECO:0000256" key="1">
    <source>
        <dbReference type="ARBA" id="ARBA00022485"/>
    </source>
</evidence>
<organism evidence="6 7">
    <name type="scientific">Candidatus Campylobacter infans</name>
    <dbReference type="NCBI Taxonomy" id="2561898"/>
    <lineage>
        <taxon>Bacteria</taxon>
        <taxon>Pseudomonadati</taxon>
        <taxon>Campylobacterota</taxon>
        <taxon>Epsilonproteobacteria</taxon>
        <taxon>Campylobacterales</taxon>
        <taxon>Campylobacteraceae</taxon>
        <taxon>Campylobacter</taxon>
    </lineage>
</organism>
<dbReference type="Pfam" id="PF13237">
    <property type="entry name" value="Fer4_10"/>
    <property type="match status" value="1"/>
</dbReference>
<dbReference type="EMBL" id="CP049075">
    <property type="protein sequence ID" value="QLI04970.1"/>
    <property type="molecule type" value="Genomic_DNA"/>
</dbReference>
<name>A0A7H9CFT8_9BACT</name>
<keyword evidence="2" id="KW-0479">Metal-binding</keyword>
<dbReference type="AlphaFoldDB" id="A0A7H9CFT8"/>
<keyword evidence="7" id="KW-1185">Reference proteome</keyword>
<dbReference type="InterPro" id="IPR017896">
    <property type="entry name" value="4Fe4S_Fe-S-bd"/>
</dbReference>
<protein>
    <submittedName>
        <fullName evidence="6">[4Fe-4S] dicluster domain-containing protein</fullName>
    </submittedName>
</protein>
<keyword evidence="1" id="KW-0004">4Fe-4S</keyword>
<keyword evidence="3" id="KW-0408">Iron</keyword>
<dbReference type="Proteomes" id="UP000509414">
    <property type="component" value="Chromosome"/>
</dbReference>
<dbReference type="PANTHER" id="PTHR43687:SF1">
    <property type="entry name" value="FERREDOXIN III"/>
    <property type="match status" value="1"/>
</dbReference>
<dbReference type="KEGG" id="cinf:CINF_0441"/>
<evidence type="ECO:0000256" key="4">
    <source>
        <dbReference type="ARBA" id="ARBA00023014"/>
    </source>
</evidence>
<reference evidence="6 7" key="1">
    <citation type="submission" date="2020-02" db="EMBL/GenBank/DDBJ databases">
        <title>Complete genome sequence of the novel Campylobacter species Candidatus Campylobacter infans.</title>
        <authorList>
            <person name="Duim B."/>
            <person name="Zomer A."/>
            <person name="van der Graaf L."/>
            <person name="Wagenaar J."/>
        </authorList>
    </citation>
    <scope>NUCLEOTIDE SEQUENCE [LARGE SCALE GENOMIC DNA]</scope>
    <source>
        <strain evidence="6 7">19S00001</strain>
    </source>
</reference>
<dbReference type="InterPro" id="IPR017900">
    <property type="entry name" value="4Fe4S_Fe_S_CS"/>
</dbReference>
<feature type="domain" description="4Fe-4S ferredoxin-type" evidence="5">
    <location>
        <begin position="449"/>
        <end position="478"/>
    </location>
</feature>
<dbReference type="RefSeq" id="WP_179975586.1">
    <property type="nucleotide sequence ID" value="NZ_CP049075.1"/>
</dbReference>
<keyword evidence="4" id="KW-0411">Iron-sulfur</keyword>
<dbReference type="GO" id="GO:0051539">
    <property type="term" value="F:4 iron, 4 sulfur cluster binding"/>
    <property type="evidence" value="ECO:0007669"/>
    <property type="project" value="UniProtKB-KW"/>
</dbReference>